<dbReference type="Pfam" id="PF13692">
    <property type="entry name" value="Glyco_trans_1_4"/>
    <property type="match status" value="1"/>
</dbReference>
<dbReference type="EMBL" id="FOXD01000032">
    <property type="protein sequence ID" value="SFQ36085.1"/>
    <property type="molecule type" value="Genomic_DNA"/>
</dbReference>
<dbReference type="RefSeq" id="WP_093339416.1">
    <property type="nucleotide sequence ID" value="NZ_FOXD01000032.1"/>
</dbReference>
<dbReference type="OrthoDB" id="9801492at2"/>
<dbReference type="Proteomes" id="UP000198892">
    <property type="component" value="Unassembled WGS sequence"/>
</dbReference>
<sequence length="374" mass="43806">MKKKVIIYYPFTLIKNQTSGSKVRPLKILNAFKNMAEECGLEIIEISGTITERKKQLKLIYSFENPNNILFCYMENSTLPIWLTDRDHVPRAPFMELNFFRYLNHNSIPLGVFYRDAYWKFDNEYVFKGIKRSIMRLIYSVELKLLSKYASHVFLPSKQMNNYLNLNNNLVSSLPPAAEKSAEKSSTYKDSVTETTNLVYVGGINDRYGLKEMLEAVDIVNNTKVEVYLHLVCRRHEYLQQIKLIQKYLNKEWLKIYHAFENELEEIYIKADFGIIGLKKNIYNDFAVPVKLFEYISYCLPVVATSCNAQAEIIRNEQLGIVTEDNSDSLAEGILEMLDPDKRKEYKKNVEDALLKHHLWEHRVEQIYSTLVKD</sequence>
<protein>
    <submittedName>
        <fullName evidence="1">Glycosyltransferase involved in cell wall bisynthesis</fullName>
    </submittedName>
</protein>
<dbReference type="GO" id="GO:0016740">
    <property type="term" value="F:transferase activity"/>
    <property type="evidence" value="ECO:0007669"/>
    <property type="project" value="UniProtKB-KW"/>
</dbReference>
<organism evidence="1 2">
    <name type="scientific">Salibacterium halotolerans</name>
    <dbReference type="NCBI Taxonomy" id="1884432"/>
    <lineage>
        <taxon>Bacteria</taxon>
        <taxon>Bacillati</taxon>
        <taxon>Bacillota</taxon>
        <taxon>Bacilli</taxon>
        <taxon>Bacillales</taxon>
        <taxon>Bacillaceae</taxon>
    </lineage>
</organism>
<evidence type="ECO:0000313" key="1">
    <source>
        <dbReference type="EMBL" id="SFQ36085.1"/>
    </source>
</evidence>
<dbReference type="AlphaFoldDB" id="A0A1I5XVY1"/>
<keyword evidence="1" id="KW-0808">Transferase</keyword>
<keyword evidence="2" id="KW-1185">Reference proteome</keyword>
<evidence type="ECO:0000313" key="2">
    <source>
        <dbReference type="Proteomes" id="UP000198892"/>
    </source>
</evidence>
<proteinExistence type="predicted"/>
<dbReference type="Gene3D" id="3.40.50.2000">
    <property type="entry name" value="Glycogen Phosphorylase B"/>
    <property type="match status" value="1"/>
</dbReference>
<accession>A0A1I5XVY1</accession>
<name>A0A1I5XVY1_9BACI</name>
<gene>
    <name evidence="1" type="ORF">SAMN05518683_13210</name>
</gene>
<dbReference type="PANTHER" id="PTHR12526:SF630">
    <property type="entry name" value="GLYCOSYLTRANSFERASE"/>
    <property type="match status" value="1"/>
</dbReference>
<dbReference type="STRING" id="1884432.SAMN05518683_13210"/>
<dbReference type="PANTHER" id="PTHR12526">
    <property type="entry name" value="GLYCOSYLTRANSFERASE"/>
    <property type="match status" value="1"/>
</dbReference>
<reference evidence="2" key="1">
    <citation type="submission" date="2016-10" db="EMBL/GenBank/DDBJ databases">
        <authorList>
            <person name="Varghese N."/>
            <person name="Submissions S."/>
        </authorList>
    </citation>
    <scope>NUCLEOTIDE SEQUENCE [LARGE SCALE GENOMIC DNA]</scope>
    <source>
        <strain evidence="2">S7</strain>
    </source>
</reference>
<dbReference type="SUPFAM" id="SSF53756">
    <property type="entry name" value="UDP-Glycosyltransferase/glycogen phosphorylase"/>
    <property type="match status" value="1"/>
</dbReference>